<dbReference type="AlphaFoldDB" id="A0A9N9Q0J8"/>
<evidence type="ECO:0000313" key="2">
    <source>
        <dbReference type="Proteomes" id="UP000701801"/>
    </source>
</evidence>
<proteinExistence type="predicted"/>
<evidence type="ECO:0000313" key="1">
    <source>
        <dbReference type="EMBL" id="CAG8970724.1"/>
    </source>
</evidence>
<dbReference type="EMBL" id="CAJVRM010000002">
    <property type="protein sequence ID" value="CAG8970724.1"/>
    <property type="molecule type" value="Genomic_DNA"/>
</dbReference>
<gene>
    <name evidence="1" type="ORF">HYALB_00001506</name>
</gene>
<sequence>MYACMQVHTKNLVHAYGTAWDVEKKKIYLPSFVLKKKGVESVDFHWLAQQPIPSTAKNRQAIRHGPGVLQYFCVGEKEIIVAGIKNRTYRGMDGILAAGWRLADERLLCAEKELEEEREVGEV</sequence>
<dbReference type="Proteomes" id="UP000701801">
    <property type="component" value="Unassembled WGS sequence"/>
</dbReference>
<reference evidence="1" key="1">
    <citation type="submission" date="2021-07" db="EMBL/GenBank/DDBJ databases">
        <authorList>
            <person name="Durling M."/>
        </authorList>
    </citation>
    <scope>NUCLEOTIDE SEQUENCE</scope>
</reference>
<name>A0A9N9Q0J8_9HELO</name>
<keyword evidence="2" id="KW-1185">Reference proteome</keyword>
<comment type="caution">
    <text evidence="1">The sequence shown here is derived from an EMBL/GenBank/DDBJ whole genome shotgun (WGS) entry which is preliminary data.</text>
</comment>
<organism evidence="1 2">
    <name type="scientific">Hymenoscyphus albidus</name>
    <dbReference type="NCBI Taxonomy" id="595503"/>
    <lineage>
        <taxon>Eukaryota</taxon>
        <taxon>Fungi</taxon>
        <taxon>Dikarya</taxon>
        <taxon>Ascomycota</taxon>
        <taxon>Pezizomycotina</taxon>
        <taxon>Leotiomycetes</taxon>
        <taxon>Helotiales</taxon>
        <taxon>Helotiaceae</taxon>
        <taxon>Hymenoscyphus</taxon>
    </lineage>
</organism>
<accession>A0A9N9Q0J8</accession>
<protein>
    <submittedName>
        <fullName evidence="1">Uncharacterized protein</fullName>
    </submittedName>
</protein>